<dbReference type="Pfam" id="PF12420">
    <property type="entry name" value="DUF3671"/>
    <property type="match status" value="1"/>
</dbReference>
<keyword evidence="1" id="KW-0812">Transmembrane</keyword>
<feature type="transmembrane region" description="Helical" evidence="1">
    <location>
        <begin position="228"/>
        <end position="249"/>
    </location>
</feature>
<keyword evidence="1" id="KW-0472">Membrane</keyword>
<proteinExistence type="predicted"/>
<reference evidence="2 3" key="1">
    <citation type="submission" date="2011-08" db="EMBL/GenBank/DDBJ databases">
        <title>The Genome Sequence of Plasmodium vivax Brazil I.</title>
        <authorList>
            <consortium name="The Broad Institute Genome Sequencing Platform"/>
            <consortium name="The Broad Institute Genome Sequencing Center for Infectious Disease"/>
            <person name="Neafsey D."/>
            <person name="Carlton J."/>
            <person name="Barnwell J."/>
            <person name="Collins W."/>
            <person name="Escalante A."/>
            <person name="Mullikin J."/>
            <person name="Saul A."/>
            <person name="Guigo R."/>
            <person name="Camara F."/>
            <person name="Young S.K."/>
            <person name="Zeng Q."/>
            <person name="Gargeya S."/>
            <person name="Fitzgerald M."/>
            <person name="Haas B."/>
            <person name="Abouelleil A."/>
            <person name="Alvarado L."/>
            <person name="Arachchi H.M."/>
            <person name="Berlin A."/>
            <person name="Brown A."/>
            <person name="Chapman S.B."/>
            <person name="Chen Z."/>
            <person name="Dunbar C."/>
            <person name="Freedman E."/>
            <person name="Gearin G."/>
            <person name="Gellesch M."/>
            <person name="Goldberg J."/>
            <person name="Griggs A."/>
            <person name="Gujja S."/>
            <person name="Heiman D."/>
            <person name="Howarth C."/>
            <person name="Larson L."/>
            <person name="Lui A."/>
            <person name="MacDonald P.J.P."/>
            <person name="Montmayeur A."/>
            <person name="Murphy C."/>
            <person name="Neiman D."/>
            <person name="Pearson M."/>
            <person name="Priest M."/>
            <person name="Roberts A."/>
            <person name="Saif S."/>
            <person name="Shea T."/>
            <person name="Shenoy N."/>
            <person name="Sisk P."/>
            <person name="Stolte C."/>
            <person name="Sykes S."/>
            <person name="Wortman J."/>
            <person name="Nusbaum C."/>
            <person name="Birren B."/>
        </authorList>
    </citation>
    <scope>NUCLEOTIDE SEQUENCE [LARGE SCALE GENOMIC DNA]</scope>
    <source>
        <strain evidence="2 3">Brazil I</strain>
    </source>
</reference>
<dbReference type="InterPro" id="IPR022139">
    <property type="entry name" value="Fam-L/Fam-M-like_plasmodium"/>
</dbReference>
<evidence type="ECO:0000256" key="1">
    <source>
        <dbReference type="SAM" id="Phobius"/>
    </source>
</evidence>
<evidence type="ECO:0008006" key="4">
    <source>
        <dbReference type="Google" id="ProtNLM"/>
    </source>
</evidence>
<sequence length="278" mass="33017">MEFLENYRLRDSINFVVLLKLFSYIFLIWNQNNDMVNHHAEEMKFKLGRTLNITFSRLLAKDMPKNDLYKTHVRQNYADYQMNKNIKNEAEKKSTYSQVKGDSLNKLDAYRKGYKRRYSKKKGLAKLECSYEKKIFDKIDYIYGLAENWNNNKKSYKKKIYDKFGVRLILCVLSPLLGLIMPILFFDKDNALLNLCANNNHPDCSLQKFTHCEKSLISPEQFDIIEHIHFVFFLLLLIVVLSIIFYTLIKIVKYEKLKSGKVNMGLKEYCRFGKEVFI</sequence>
<feature type="transmembrane region" description="Helical" evidence="1">
    <location>
        <begin position="164"/>
        <end position="185"/>
    </location>
</feature>
<accession>A0A0J9SVD4</accession>
<dbReference type="AlphaFoldDB" id="A0A0J9SVD4"/>
<feature type="transmembrane region" description="Helical" evidence="1">
    <location>
        <begin position="12"/>
        <end position="29"/>
    </location>
</feature>
<name>A0A0J9SVD4_PLAV1</name>
<evidence type="ECO:0000313" key="2">
    <source>
        <dbReference type="EMBL" id="KMZ86072.1"/>
    </source>
</evidence>
<keyword evidence="1" id="KW-1133">Transmembrane helix</keyword>
<dbReference type="Proteomes" id="UP000053327">
    <property type="component" value="Unassembled WGS sequence"/>
</dbReference>
<protein>
    <recommendedName>
        <fullName evidence="4">Variable surface protein Vir35</fullName>
    </recommendedName>
</protein>
<evidence type="ECO:0000313" key="3">
    <source>
        <dbReference type="Proteomes" id="UP000053327"/>
    </source>
</evidence>
<dbReference type="EMBL" id="KQ234827">
    <property type="protein sequence ID" value="KMZ86072.1"/>
    <property type="molecule type" value="Genomic_DNA"/>
</dbReference>
<gene>
    <name evidence="2" type="ORF">PVBG_05471</name>
</gene>
<dbReference type="OrthoDB" id="389443at2759"/>
<organism evidence="2 3">
    <name type="scientific">Plasmodium vivax (strain Brazil I)</name>
    <dbReference type="NCBI Taxonomy" id="1033975"/>
    <lineage>
        <taxon>Eukaryota</taxon>
        <taxon>Sar</taxon>
        <taxon>Alveolata</taxon>
        <taxon>Apicomplexa</taxon>
        <taxon>Aconoidasida</taxon>
        <taxon>Haemosporida</taxon>
        <taxon>Plasmodiidae</taxon>
        <taxon>Plasmodium</taxon>
        <taxon>Plasmodium (Plasmodium)</taxon>
    </lineage>
</organism>